<dbReference type="GO" id="GO:0000155">
    <property type="term" value="F:phosphorelay sensor kinase activity"/>
    <property type="evidence" value="ECO:0007669"/>
    <property type="project" value="InterPro"/>
</dbReference>
<name>A0A2K1E0W3_9FLAO</name>
<evidence type="ECO:0000256" key="3">
    <source>
        <dbReference type="ARBA" id="ARBA00022553"/>
    </source>
</evidence>
<feature type="transmembrane region" description="Helical" evidence="4">
    <location>
        <begin position="239"/>
        <end position="261"/>
    </location>
</feature>
<dbReference type="InterPro" id="IPR004358">
    <property type="entry name" value="Sig_transdc_His_kin-like_C"/>
</dbReference>
<keyword evidence="7" id="KW-1185">Reference proteome</keyword>
<sequence>MNNVRYGWILNTIVIVAMCTIAIQVYWNYKNYLINKQQLINDVQISLDNAVDSYYAKIAKQNTLAFAFSVDDSTEMHNHHKQINDIIKHIDIDSDRDSLKIEIFDDVSYFGNSDTVQKKVVKKWQPIKLEMGTDRDFSIDSLTQDSFKMLTSKVIYSMTNDTLKLEQLDSLVKTELTRKNLNIDYGLLFKSPIDSFTSKQLDNIKLSALKTTSKSTYLPKGSELEIYFSNATALILKRIMLGIFVSLLLVLSVIGCLMYLLKIIKHQKQLAEVKNDLISNITHEFKTPIATISVALESIKNFNTKNDPEKTKSYLEMSSNQLEKLNTMVEKLLETATLDSEEIDLNKESCDMIPLLESLMAKYQIQAPHKTLTFIKPQQEITVMVDVFHFENAISNVIDNAVKYGGETITVSIQKTAISLSISISDNGASLNNESKNHIFEKFYRVPKGNTHDVKGFGIGLYYTKKIIEKHGGLITLHLEPKLTTFKITLPNV</sequence>
<dbReference type="Gene3D" id="1.10.287.130">
    <property type="match status" value="1"/>
</dbReference>
<dbReference type="SMART" id="SM00387">
    <property type="entry name" value="HATPase_c"/>
    <property type="match status" value="1"/>
</dbReference>
<evidence type="ECO:0000259" key="5">
    <source>
        <dbReference type="PROSITE" id="PS50109"/>
    </source>
</evidence>
<dbReference type="InterPro" id="IPR005467">
    <property type="entry name" value="His_kinase_dom"/>
</dbReference>
<dbReference type="Proteomes" id="UP000236641">
    <property type="component" value="Unassembled WGS sequence"/>
</dbReference>
<keyword evidence="4" id="KW-0812">Transmembrane</keyword>
<dbReference type="PANTHER" id="PTHR43547:SF2">
    <property type="entry name" value="HYBRID SIGNAL TRANSDUCTION HISTIDINE KINASE C"/>
    <property type="match status" value="1"/>
</dbReference>
<dbReference type="AlphaFoldDB" id="A0A2K1E0W3"/>
<keyword evidence="3" id="KW-0597">Phosphoprotein</keyword>
<dbReference type="CDD" id="cd00082">
    <property type="entry name" value="HisKA"/>
    <property type="match status" value="1"/>
</dbReference>
<dbReference type="SMART" id="SM00388">
    <property type="entry name" value="HisKA"/>
    <property type="match status" value="1"/>
</dbReference>
<evidence type="ECO:0000256" key="1">
    <source>
        <dbReference type="ARBA" id="ARBA00000085"/>
    </source>
</evidence>
<dbReference type="PANTHER" id="PTHR43547">
    <property type="entry name" value="TWO-COMPONENT HISTIDINE KINASE"/>
    <property type="match status" value="1"/>
</dbReference>
<reference evidence="6 7" key="1">
    <citation type="submission" date="2018-01" db="EMBL/GenBank/DDBJ databases">
        <title>The draft genome of Hanstruepera neustonica JCM19743.</title>
        <authorList>
            <person name="He R.-H."/>
            <person name="Du Z.-J."/>
        </authorList>
    </citation>
    <scope>NUCLEOTIDE SEQUENCE [LARGE SCALE GENOMIC DNA]</scope>
    <source>
        <strain evidence="6 7">JCM19743</strain>
    </source>
</reference>
<dbReference type="Gene3D" id="3.30.565.10">
    <property type="entry name" value="Histidine kinase-like ATPase, C-terminal domain"/>
    <property type="match status" value="1"/>
</dbReference>
<dbReference type="PROSITE" id="PS50109">
    <property type="entry name" value="HIS_KIN"/>
    <property type="match status" value="1"/>
</dbReference>
<comment type="caution">
    <text evidence="6">The sequence shown here is derived from an EMBL/GenBank/DDBJ whole genome shotgun (WGS) entry which is preliminary data.</text>
</comment>
<organism evidence="6 7">
    <name type="scientific">Hanstruepera neustonica</name>
    <dbReference type="NCBI Taxonomy" id="1445657"/>
    <lineage>
        <taxon>Bacteria</taxon>
        <taxon>Pseudomonadati</taxon>
        <taxon>Bacteroidota</taxon>
        <taxon>Flavobacteriia</taxon>
        <taxon>Flavobacteriales</taxon>
        <taxon>Flavobacteriaceae</taxon>
        <taxon>Hanstruepera</taxon>
    </lineage>
</organism>
<dbReference type="EMBL" id="POWF01000002">
    <property type="protein sequence ID" value="PNQ73930.1"/>
    <property type="molecule type" value="Genomic_DNA"/>
</dbReference>
<dbReference type="RefSeq" id="WP_103051626.1">
    <property type="nucleotide sequence ID" value="NZ_POWF01000002.1"/>
</dbReference>
<accession>A0A2K1E0W3</accession>
<proteinExistence type="predicted"/>
<dbReference type="InterPro" id="IPR003594">
    <property type="entry name" value="HATPase_dom"/>
</dbReference>
<comment type="catalytic activity">
    <reaction evidence="1">
        <text>ATP + protein L-histidine = ADP + protein N-phospho-L-histidine.</text>
        <dbReference type="EC" id="2.7.13.3"/>
    </reaction>
</comment>
<dbReference type="OrthoDB" id="1933776at2"/>
<evidence type="ECO:0000313" key="7">
    <source>
        <dbReference type="Proteomes" id="UP000236641"/>
    </source>
</evidence>
<gene>
    <name evidence="6" type="ORF">C1T31_06290</name>
</gene>
<dbReference type="Pfam" id="PF00512">
    <property type="entry name" value="HisKA"/>
    <property type="match status" value="1"/>
</dbReference>
<dbReference type="InterPro" id="IPR036097">
    <property type="entry name" value="HisK_dim/P_sf"/>
</dbReference>
<dbReference type="CDD" id="cd00075">
    <property type="entry name" value="HATPase"/>
    <property type="match status" value="1"/>
</dbReference>
<dbReference type="SUPFAM" id="SSF47384">
    <property type="entry name" value="Homodimeric domain of signal transducing histidine kinase"/>
    <property type="match status" value="1"/>
</dbReference>
<dbReference type="SUPFAM" id="SSF55874">
    <property type="entry name" value="ATPase domain of HSP90 chaperone/DNA topoisomerase II/histidine kinase"/>
    <property type="match status" value="1"/>
</dbReference>
<protein>
    <recommendedName>
        <fullName evidence="2">histidine kinase</fullName>
        <ecNumber evidence="2">2.7.13.3</ecNumber>
    </recommendedName>
</protein>
<feature type="domain" description="Histidine kinase" evidence="5">
    <location>
        <begin position="280"/>
        <end position="493"/>
    </location>
</feature>
<dbReference type="InterPro" id="IPR003661">
    <property type="entry name" value="HisK_dim/P_dom"/>
</dbReference>
<keyword evidence="6" id="KW-0808">Transferase</keyword>
<dbReference type="Pfam" id="PF02518">
    <property type="entry name" value="HATPase_c"/>
    <property type="match status" value="1"/>
</dbReference>
<evidence type="ECO:0000256" key="4">
    <source>
        <dbReference type="SAM" id="Phobius"/>
    </source>
</evidence>
<evidence type="ECO:0000256" key="2">
    <source>
        <dbReference type="ARBA" id="ARBA00012438"/>
    </source>
</evidence>
<keyword evidence="4" id="KW-0472">Membrane</keyword>
<feature type="transmembrane region" description="Helical" evidence="4">
    <location>
        <begin position="6"/>
        <end position="27"/>
    </location>
</feature>
<dbReference type="InterPro" id="IPR036890">
    <property type="entry name" value="HATPase_C_sf"/>
</dbReference>
<keyword evidence="4" id="KW-1133">Transmembrane helix</keyword>
<dbReference type="EC" id="2.7.13.3" evidence="2"/>
<evidence type="ECO:0000313" key="6">
    <source>
        <dbReference type="EMBL" id="PNQ73930.1"/>
    </source>
</evidence>
<dbReference type="PRINTS" id="PR00344">
    <property type="entry name" value="BCTRLSENSOR"/>
</dbReference>
<keyword evidence="6" id="KW-0418">Kinase</keyword>